<proteinExistence type="predicted"/>
<evidence type="ECO:0000313" key="2">
    <source>
        <dbReference type="EMBL" id="THU36914.1"/>
    </source>
</evidence>
<dbReference type="EMBL" id="STFF01000005">
    <property type="protein sequence ID" value="THU36914.1"/>
    <property type="molecule type" value="Genomic_DNA"/>
</dbReference>
<feature type="domain" description="DUF6046" evidence="1">
    <location>
        <begin position="81"/>
        <end position="195"/>
    </location>
</feature>
<dbReference type="AlphaFoldDB" id="A0A4S8HSG5"/>
<gene>
    <name evidence="2" type="ORF">FAM09_18295</name>
</gene>
<dbReference type="Pfam" id="PF19512">
    <property type="entry name" value="DUF6046"/>
    <property type="match status" value="1"/>
</dbReference>
<organism evidence="2 3">
    <name type="scientific">Niastella caeni</name>
    <dbReference type="NCBI Taxonomy" id="2569763"/>
    <lineage>
        <taxon>Bacteria</taxon>
        <taxon>Pseudomonadati</taxon>
        <taxon>Bacteroidota</taxon>
        <taxon>Chitinophagia</taxon>
        <taxon>Chitinophagales</taxon>
        <taxon>Chitinophagaceae</taxon>
        <taxon>Niastella</taxon>
    </lineage>
</organism>
<comment type="caution">
    <text evidence="2">The sequence shown here is derived from an EMBL/GenBank/DDBJ whole genome shotgun (WGS) entry which is preliminary data.</text>
</comment>
<dbReference type="OrthoDB" id="1098595at2"/>
<accession>A0A4S8HSG5</accession>
<protein>
    <recommendedName>
        <fullName evidence="1">DUF6046 domain-containing protein</fullName>
    </recommendedName>
</protein>
<sequence length="197" mass="22964">MSTISFDLETLYEQIFGGKLYQIPPNSAKDPKEEPKIIQRTASKQYVLLEKYLNREIWLPTRLAELNIEDYKRSEFYLPYCAVKISGKKTIVKTPLAERQGTVKELYSIDDYSINLKGFFIDHKNRLFPEEDLDVLRQVFEVRGSFAIDNALINIMFGKEVKVVMESFELPEVEGGRKHVRPYNIQLETDSIFTLEV</sequence>
<evidence type="ECO:0000313" key="3">
    <source>
        <dbReference type="Proteomes" id="UP000306918"/>
    </source>
</evidence>
<evidence type="ECO:0000259" key="1">
    <source>
        <dbReference type="Pfam" id="PF19512"/>
    </source>
</evidence>
<keyword evidence="3" id="KW-1185">Reference proteome</keyword>
<reference evidence="2 3" key="1">
    <citation type="submission" date="2019-04" db="EMBL/GenBank/DDBJ databases">
        <title>Niastella caeni sp. nov., isolated from activated sludge.</title>
        <authorList>
            <person name="Sheng M."/>
        </authorList>
    </citation>
    <scope>NUCLEOTIDE SEQUENCE [LARGE SCALE GENOMIC DNA]</scope>
    <source>
        <strain evidence="2 3">HX-2-15</strain>
    </source>
</reference>
<name>A0A4S8HSG5_9BACT</name>
<dbReference type="InterPro" id="IPR046109">
    <property type="entry name" value="DUF6046"/>
</dbReference>
<dbReference type="RefSeq" id="WP_136578590.1">
    <property type="nucleotide sequence ID" value="NZ_STFF01000005.1"/>
</dbReference>
<dbReference type="Proteomes" id="UP000306918">
    <property type="component" value="Unassembled WGS sequence"/>
</dbReference>